<evidence type="ECO:0000313" key="3">
    <source>
        <dbReference type="Proteomes" id="UP001296943"/>
    </source>
</evidence>
<evidence type="ECO:0008006" key="4">
    <source>
        <dbReference type="Google" id="ProtNLM"/>
    </source>
</evidence>
<name>A0ABS2N3E9_9BACI</name>
<comment type="caution">
    <text evidence="2">The sequence shown here is derived from an EMBL/GenBank/DDBJ whole genome shotgun (WGS) entry which is preliminary data.</text>
</comment>
<keyword evidence="1" id="KW-0812">Transmembrane</keyword>
<organism evidence="2 3">
    <name type="scientific">Aquibacillus albus</name>
    <dbReference type="NCBI Taxonomy" id="1168171"/>
    <lineage>
        <taxon>Bacteria</taxon>
        <taxon>Bacillati</taxon>
        <taxon>Bacillota</taxon>
        <taxon>Bacilli</taxon>
        <taxon>Bacillales</taxon>
        <taxon>Bacillaceae</taxon>
        <taxon>Aquibacillus</taxon>
    </lineage>
</organism>
<dbReference type="Proteomes" id="UP001296943">
    <property type="component" value="Unassembled WGS sequence"/>
</dbReference>
<feature type="transmembrane region" description="Helical" evidence="1">
    <location>
        <begin position="64"/>
        <end position="83"/>
    </location>
</feature>
<evidence type="ECO:0000313" key="2">
    <source>
        <dbReference type="EMBL" id="MBM7572624.1"/>
    </source>
</evidence>
<keyword evidence="3" id="KW-1185">Reference proteome</keyword>
<dbReference type="RefSeq" id="WP_204501168.1">
    <property type="nucleotide sequence ID" value="NZ_JAFBDR010000019.1"/>
</dbReference>
<accession>A0ABS2N3E9</accession>
<sequence>MSNYFNMCQKNVGKPVKITTKDGRVHRGIIQRVNHSHVFLQPTPRGLGGYGFGYWGPYGYGPGFGVGVAFGAIATLAFLPFFFW</sequence>
<reference evidence="2 3" key="1">
    <citation type="submission" date="2021-01" db="EMBL/GenBank/DDBJ databases">
        <title>Genomic Encyclopedia of Type Strains, Phase IV (KMG-IV): sequencing the most valuable type-strain genomes for metagenomic binning, comparative biology and taxonomic classification.</title>
        <authorList>
            <person name="Goeker M."/>
        </authorList>
    </citation>
    <scope>NUCLEOTIDE SEQUENCE [LARGE SCALE GENOMIC DNA]</scope>
    <source>
        <strain evidence="2 3">DSM 23711</strain>
    </source>
</reference>
<keyword evidence="1" id="KW-0472">Membrane</keyword>
<evidence type="ECO:0000256" key="1">
    <source>
        <dbReference type="SAM" id="Phobius"/>
    </source>
</evidence>
<protein>
    <recommendedName>
        <fullName evidence="4">DUF2642 domain-containing protein</fullName>
    </recommendedName>
</protein>
<gene>
    <name evidence="2" type="ORF">JOC48_003155</name>
</gene>
<keyword evidence="1" id="KW-1133">Transmembrane helix</keyword>
<dbReference type="EMBL" id="JAFBDR010000019">
    <property type="protein sequence ID" value="MBM7572624.1"/>
    <property type="molecule type" value="Genomic_DNA"/>
</dbReference>
<proteinExistence type="predicted"/>